<reference evidence="2 3" key="1">
    <citation type="submission" date="2021-02" db="EMBL/GenBank/DDBJ databases">
        <authorList>
            <person name="Park J.-S."/>
        </authorList>
    </citation>
    <scope>NUCLEOTIDE SEQUENCE [LARGE SCALE GENOMIC DNA]</scope>
    <source>
        <strain evidence="2 3">188UL20-2</strain>
    </source>
</reference>
<feature type="signal peptide" evidence="1">
    <location>
        <begin position="1"/>
        <end position="17"/>
    </location>
</feature>
<protein>
    <submittedName>
        <fullName evidence="2">Uncharacterized protein</fullName>
    </submittedName>
</protein>
<dbReference type="RefSeq" id="WP_205157202.1">
    <property type="nucleotide sequence ID" value="NZ_JAFEUM010000001.1"/>
</dbReference>
<feature type="chain" id="PRO_5045442508" evidence="1">
    <location>
        <begin position="18"/>
        <end position="164"/>
    </location>
</feature>
<accession>A0ABS2HF05</accession>
<keyword evidence="3" id="KW-1185">Reference proteome</keyword>
<proteinExistence type="predicted"/>
<name>A0ABS2HF05_9VIBR</name>
<evidence type="ECO:0000313" key="3">
    <source>
        <dbReference type="Proteomes" id="UP000809621"/>
    </source>
</evidence>
<dbReference type="EMBL" id="JAFEUM010000001">
    <property type="protein sequence ID" value="MBM7035614.1"/>
    <property type="molecule type" value="Genomic_DNA"/>
</dbReference>
<comment type="caution">
    <text evidence="2">The sequence shown here is derived from an EMBL/GenBank/DDBJ whole genome shotgun (WGS) entry which is preliminary data.</text>
</comment>
<sequence>MKNYLFLLLLITSSSFASEGVSYDSSQGREKVIGMKALAYEDMSSNYTHYAELFNLCQKTPSAKACDVEQKQASANYRASKARYDVLTMLVETGLLLAPLPKIALNEFYRSLIILGYAEDTGAYTEEALLDAANLWNKDHGFKNTVALTLIQLSMLQAQIASNT</sequence>
<keyword evidence="1" id="KW-0732">Signal</keyword>
<organism evidence="2 3">
    <name type="scientific">Vibrio ulleungensis</name>
    <dbReference type="NCBI Taxonomy" id="2807619"/>
    <lineage>
        <taxon>Bacteria</taxon>
        <taxon>Pseudomonadati</taxon>
        <taxon>Pseudomonadota</taxon>
        <taxon>Gammaproteobacteria</taxon>
        <taxon>Vibrionales</taxon>
        <taxon>Vibrionaceae</taxon>
        <taxon>Vibrio</taxon>
    </lineage>
</organism>
<evidence type="ECO:0000256" key="1">
    <source>
        <dbReference type="SAM" id="SignalP"/>
    </source>
</evidence>
<dbReference type="Proteomes" id="UP000809621">
    <property type="component" value="Unassembled WGS sequence"/>
</dbReference>
<gene>
    <name evidence="2" type="ORF">JQC93_04270</name>
</gene>
<evidence type="ECO:0000313" key="2">
    <source>
        <dbReference type="EMBL" id="MBM7035614.1"/>
    </source>
</evidence>